<keyword evidence="3 5" id="KW-1133">Transmembrane helix</keyword>
<dbReference type="OrthoDB" id="9781469at2"/>
<evidence type="ECO:0000256" key="4">
    <source>
        <dbReference type="ARBA" id="ARBA00023136"/>
    </source>
</evidence>
<dbReference type="PROSITE" id="PS50850">
    <property type="entry name" value="MFS"/>
    <property type="match status" value="1"/>
</dbReference>
<dbReference type="InterPro" id="IPR011701">
    <property type="entry name" value="MFS"/>
</dbReference>
<evidence type="ECO:0000256" key="2">
    <source>
        <dbReference type="ARBA" id="ARBA00022692"/>
    </source>
</evidence>
<feature type="transmembrane region" description="Helical" evidence="5">
    <location>
        <begin position="129"/>
        <end position="152"/>
    </location>
</feature>
<name>A0A495XNV7_9PSEU</name>
<organism evidence="7 8">
    <name type="scientific">Saccharothrix variisporea</name>
    <dbReference type="NCBI Taxonomy" id="543527"/>
    <lineage>
        <taxon>Bacteria</taxon>
        <taxon>Bacillati</taxon>
        <taxon>Actinomycetota</taxon>
        <taxon>Actinomycetes</taxon>
        <taxon>Pseudonocardiales</taxon>
        <taxon>Pseudonocardiaceae</taxon>
        <taxon>Saccharothrix</taxon>
    </lineage>
</organism>
<dbReference type="GO" id="GO:0005886">
    <property type="term" value="C:plasma membrane"/>
    <property type="evidence" value="ECO:0007669"/>
    <property type="project" value="UniProtKB-SubCell"/>
</dbReference>
<reference evidence="7 8" key="1">
    <citation type="submission" date="2018-10" db="EMBL/GenBank/DDBJ databases">
        <title>Sequencing the genomes of 1000 actinobacteria strains.</title>
        <authorList>
            <person name="Klenk H.-P."/>
        </authorList>
    </citation>
    <scope>NUCLEOTIDE SEQUENCE [LARGE SCALE GENOMIC DNA]</scope>
    <source>
        <strain evidence="7 8">DSM 43911</strain>
    </source>
</reference>
<keyword evidence="4 5" id="KW-0472">Membrane</keyword>
<keyword evidence="2 5" id="KW-0812">Transmembrane</keyword>
<dbReference type="CDD" id="cd17321">
    <property type="entry name" value="MFS_MMR_MDR_like"/>
    <property type="match status" value="1"/>
</dbReference>
<proteinExistence type="predicted"/>
<feature type="transmembrane region" description="Helical" evidence="5">
    <location>
        <begin position="396"/>
        <end position="413"/>
    </location>
</feature>
<feature type="transmembrane region" description="Helical" evidence="5">
    <location>
        <begin position="217"/>
        <end position="241"/>
    </location>
</feature>
<keyword evidence="8" id="KW-1185">Reference proteome</keyword>
<dbReference type="SUPFAM" id="SSF103473">
    <property type="entry name" value="MFS general substrate transporter"/>
    <property type="match status" value="1"/>
</dbReference>
<evidence type="ECO:0000256" key="5">
    <source>
        <dbReference type="SAM" id="Phobius"/>
    </source>
</evidence>
<feature type="transmembrane region" description="Helical" evidence="5">
    <location>
        <begin position="71"/>
        <end position="93"/>
    </location>
</feature>
<accession>A0A495XNV7</accession>
<dbReference type="PRINTS" id="PR01036">
    <property type="entry name" value="TCRTETB"/>
</dbReference>
<protein>
    <submittedName>
        <fullName evidence="7">EmrB/QacA subfamily drug resistance transporter</fullName>
    </submittedName>
</protein>
<sequence length="502" mass="51270">MVKWWPLVAVCLGTFVLLVDVTILTVALPDMATGLHTSLSGIQWVINVYALALAALLLGLGSLADLLGRRLVYLLGLGVYAAGALVCAFAPNIQVMIAGRGVQGIGAAAMFATIVALLGVTYRGRDRGVAFGVWGAVSSAAVAVGPLLGGLLTQHLGWRWIFAFGLLVSLGTMVLVRLVLAESRDAASPRLDLPGMVSFTVAAGAVTFALIRVHDAGWLSAATLWPVALGLVALVVFVVVERSRPHPMLDLKLFRGASFTGVMVGALLLQGAAFAYLPYLTVGLRSVLHAEPVTTGLVLLPQSIAAFVVSLLAGRFLHSVPPRWSIGPGLLVIGAGALVQAAADFSGGVWVIVPGLVISGIGVGMATPTLASAAVAAVPVQRAGMAGGAVNTFRQLGYALGIAVLGAIFSSSVDGSLSGRPDLVGDPHAATEAVTAGRADQVVGGNSSLDELVRSAFSSGMDVTYLVAGVAALVGGLIVVLLLKERPRTQAGAPVTADSYRA</sequence>
<dbReference type="GO" id="GO:0022857">
    <property type="term" value="F:transmembrane transporter activity"/>
    <property type="evidence" value="ECO:0007669"/>
    <property type="project" value="InterPro"/>
</dbReference>
<evidence type="ECO:0000256" key="3">
    <source>
        <dbReference type="ARBA" id="ARBA00022989"/>
    </source>
</evidence>
<feature type="transmembrane region" description="Helical" evidence="5">
    <location>
        <begin position="191"/>
        <end position="211"/>
    </location>
</feature>
<dbReference type="EMBL" id="RBXR01000001">
    <property type="protein sequence ID" value="RKT74576.1"/>
    <property type="molecule type" value="Genomic_DNA"/>
</dbReference>
<comment type="subcellular location">
    <subcellularLocation>
        <location evidence="1">Cell membrane</location>
        <topology evidence="1">Multi-pass membrane protein</topology>
    </subcellularLocation>
</comment>
<dbReference type="Gene3D" id="1.20.1720.10">
    <property type="entry name" value="Multidrug resistance protein D"/>
    <property type="match status" value="1"/>
</dbReference>
<feature type="transmembrane region" description="Helical" evidence="5">
    <location>
        <begin position="324"/>
        <end position="343"/>
    </location>
</feature>
<feature type="transmembrane region" description="Helical" evidence="5">
    <location>
        <begin position="297"/>
        <end position="317"/>
    </location>
</feature>
<dbReference type="InterPro" id="IPR036259">
    <property type="entry name" value="MFS_trans_sf"/>
</dbReference>
<feature type="transmembrane region" description="Helical" evidence="5">
    <location>
        <begin position="349"/>
        <end position="375"/>
    </location>
</feature>
<dbReference type="Pfam" id="PF07690">
    <property type="entry name" value="MFS_1"/>
    <property type="match status" value="1"/>
</dbReference>
<evidence type="ECO:0000256" key="1">
    <source>
        <dbReference type="ARBA" id="ARBA00004651"/>
    </source>
</evidence>
<feature type="transmembrane region" description="Helical" evidence="5">
    <location>
        <begin position="253"/>
        <end position="277"/>
    </location>
</feature>
<evidence type="ECO:0000313" key="8">
    <source>
        <dbReference type="Proteomes" id="UP000272729"/>
    </source>
</evidence>
<feature type="transmembrane region" description="Helical" evidence="5">
    <location>
        <begin position="158"/>
        <end position="179"/>
    </location>
</feature>
<dbReference type="RefSeq" id="WP_121229454.1">
    <property type="nucleotide sequence ID" value="NZ_JBIUBA010000006.1"/>
</dbReference>
<feature type="domain" description="Major facilitator superfamily (MFS) profile" evidence="6">
    <location>
        <begin position="6"/>
        <end position="487"/>
    </location>
</feature>
<gene>
    <name evidence="7" type="ORF">DFJ66_7939</name>
</gene>
<evidence type="ECO:0000259" key="6">
    <source>
        <dbReference type="PROSITE" id="PS50850"/>
    </source>
</evidence>
<dbReference type="Proteomes" id="UP000272729">
    <property type="component" value="Unassembled WGS sequence"/>
</dbReference>
<dbReference type="PANTHER" id="PTHR42718:SF49">
    <property type="entry name" value="EXPORT PROTEIN"/>
    <property type="match status" value="1"/>
</dbReference>
<dbReference type="AlphaFoldDB" id="A0A495XNV7"/>
<dbReference type="PANTHER" id="PTHR42718">
    <property type="entry name" value="MAJOR FACILITATOR SUPERFAMILY MULTIDRUG TRANSPORTER MFSC"/>
    <property type="match status" value="1"/>
</dbReference>
<dbReference type="InterPro" id="IPR020846">
    <property type="entry name" value="MFS_dom"/>
</dbReference>
<dbReference type="Gene3D" id="1.20.1250.20">
    <property type="entry name" value="MFS general substrate transporter like domains"/>
    <property type="match status" value="1"/>
</dbReference>
<feature type="transmembrane region" description="Helical" evidence="5">
    <location>
        <begin position="41"/>
        <end position="64"/>
    </location>
</feature>
<comment type="caution">
    <text evidence="7">The sequence shown here is derived from an EMBL/GenBank/DDBJ whole genome shotgun (WGS) entry which is preliminary data.</text>
</comment>
<evidence type="ECO:0000313" key="7">
    <source>
        <dbReference type="EMBL" id="RKT74576.1"/>
    </source>
</evidence>
<feature type="transmembrane region" description="Helical" evidence="5">
    <location>
        <begin position="463"/>
        <end position="483"/>
    </location>
</feature>
<feature type="transmembrane region" description="Helical" evidence="5">
    <location>
        <begin position="105"/>
        <end position="122"/>
    </location>
</feature>